<dbReference type="InterPro" id="IPR003423">
    <property type="entry name" value="OMP_efflux"/>
</dbReference>
<evidence type="ECO:0000256" key="6">
    <source>
        <dbReference type="ARBA" id="ARBA00023136"/>
    </source>
</evidence>
<accession>A0A1V9EYN0</accession>
<evidence type="ECO:0008006" key="10">
    <source>
        <dbReference type="Google" id="ProtNLM"/>
    </source>
</evidence>
<dbReference type="InterPro" id="IPR051906">
    <property type="entry name" value="TolC-like"/>
</dbReference>
<comment type="subcellular location">
    <subcellularLocation>
        <location evidence="1">Cell outer membrane</location>
    </subcellularLocation>
</comment>
<dbReference type="EMBL" id="LVXG01000012">
    <property type="protein sequence ID" value="OQP51156.1"/>
    <property type="molecule type" value="Genomic_DNA"/>
</dbReference>
<dbReference type="Gene3D" id="1.20.1600.10">
    <property type="entry name" value="Outer membrane efflux proteins (OEP)"/>
    <property type="match status" value="1"/>
</dbReference>
<protein>
    <recommendedName>
        <fullName evidence="10">Transporter</fullName>
    </recommendedName>
</protein>
<dbReference type="Proteomes" id="UP000192610">
    <property type="component" value="Unassembled WGS sequence"/>
</dbReference>
<keyword evidence="9" id="KW-1185">Reference proteome</keyword>
<sequence>MQAQEKWDLRRCVEYALANNLTVQQTSLQANVAEVNEKQARWSQYPNADFSTNTGLQWGRSIDPTTNLYTSNELLYQSYGVSAGITVFNWHRIRNNIISADLTTDAAKMDIEKTKNDVALNVATYYLQVLLSRQQIQITSVQMQQTKEQWEVAKKRVAAGAAPELDALTLEGQYATDSSNYITARATADQNLLLLKQVLNIDAGKLFDIATPPVETIPVEPILQLQPETVYQIALQNQPAQKANALRIQSLEASMKSSRAALFPTISVGGSLGTNFSSTRDKVTGYTVKGVTPSGDLVSISGTEYPVLTPDLQINTGKKTFGERWDGWGLQMNNNFRQSLGLSIAVPINSGGNARFNYQRSKLDLKNAELNKAIINQTLQNDIYKAYYNASAALEKFNATKRTFEITQKSYDVAKKRYEVGLLNTFDLLISQNNMNKAQSDMTTAQFDYVFKLKVLEFYKGQGIKL</sequence>
<dbReference type="GO" id="GO:0015562">
    <property type="term" value="F:efflux transmembrane transporter activity"/>
    <property type="evidence" value="ECO:0007669"/>
    <property type="project" value="InterPro"/>
</dbReference>
<evidence type="ECO:0000256" key="1">
    <source>
        <dbReference type="ARBA" id="ARBA00004442"/>
    </source>
</evidence>
<evidence type="ECO:0000313" key="9">
    <source>
        <dbReference type="Proteomes" id="UP000192610"/>
    </source>
</evidence>
<evidence type="ECO:0000256" key="5">
    <source>
        <dbReference type="ARBA" id="ARBA00022692"/>
    </source>
</evidence>
<evidence type="ECO:0000313" key="8">
    <source>
        <dbReference type="EMBL" id="OQP51156.1"/>
    </source>
</evidence>
<dbReference type="GO" id="GO:0009279">
    <property type="term" value="C:cell outer membrane"/>
    <property type="evidence" value="ECO:0007669"/>
    <property type="project" value="UniProtKB-SubCell"/>
</dbReference>
<dbReference type="SUPFAM" id="SSF56954">
    <property type="entry name" value="Outer membrane efflux proteins (OEP)"/>
    <property type="match status" value="1"/>
</dbReference>
<organism evidence="8 9">
    <name type="scientific">Niastella yeongjuensis</name>
    <dbReference type="NCBI Taxonomy" id="354355"/>
    <lineage>
        <taxon>Bacteria</taxon>
        <taxon>Pseudomonadati</taxon>
        <taxon>Bacteroidota</taxon>
        <taxon>Chitinophagia</taxon>
        <taxon>Chitinophagales</taxon>
        <taxon>Chitinophagaceae</taxon>
        <taxon>Niastella</taxon>
    </lineage>
</organism>
<comment type="similarity">
    <text evidence="2">Belongs to the outer membrane factor (OMF) (TC 1.B.17) family.</text>
</comment>
<dbReference type="PANTHER" id="PTHR30026">
    <property type="entry name" value="OUTER MEMBRANE PROTEIN TOLC"/>
    <property type="match status" value="1"/>
</dbReference>
<evidence type="ECO:0000256" key="2">
    <source>
        <dbReference type="ARBA" id="ARBA00007613"/>
    </source>
</evidence>
<dbReference type="PANTHER" id="PTHR30026:SF20">
    <property type="entry name" value="OUTER MEMBRANE PROTEIN TOLC"/>
    <property type="match status" value="1"/>
</dbReference>
<dbReference type="STRING" id="354355.SAMN05660816_00245"/>
<keyword evidence="4" id="KW-1134">Transmembrane beta strand</keyword>
<dbReference type="GO" id="GO:1990281">
    <property type="term" value="C:efflux pump complex"/>
    <property type="evidence" value="ECO:0007669"/>
    <property type="project" value="TreeGrafter"/>
</dbReference>
<evidence type="ECO:0000256" key="7">
    <source>
        <dbReference type="ARBA" id="ARBA00023237"/>
    </source>
</evidence>
<name>A0A1V9EYN0_9BACT</name>
<keyword evidence="5" id="KW-0812">Transmembrane</keyword>
<keyword evidence="6" id="KW-0472">Membrane</keyword>
<evidence type="ECO:0000256" key="4">
    <source>
        <dbReference type="ARBA" id="ARBA00022452"/>
    </source>
</evidence>
<keyword evidence="3" id="KW-0813">Transport</keyword>
<proteinExistence type="inferred from homology"/>
<reference evidence="9" key="1">
    <citation type="submission" date="2016-04" db="EMBL/GenBank/DDBJ databases">
        <authorList>
            <person name="Chen L."/>
            <person name="Zhuang W."/>
            <person name="Wang G."/>
        </authorList>
    </citation>
    <scope>NUCLEOTIDE SEQUENCE [LARGE SCALE GENOMIC DNA]</scope>
    <source>
        <strain evidence="9">17621</strain>
    </source>
</reference>
<dbReference type="AlphaFoldDB" id="A0A1V9EYN0"/>
<evidence type="ECO:0000256" key="3">
    <source>
        <dbReference type="ARBA" id="ARBA00022448"/>
    </source>
</evidence>
<keyword evidence="7" id="KW-0998">Cell outer membrane</keyword>
<gene>
    <name evidence="8" type="ORF">A4H97_03470</name>
</gene>
<comment type="caution">
    <text evidence="8">The sequence shown here is derived from an EMBL/GenBank/DDBJ whole genome shotgun (WGS) entry which is preliminary data.</text>
</comment>
<dbReference type="Pfam" id="PF02321">
    <property type="entry name" value="OEP"/>
    <property type="match status" value="2"/>
</dbReference>
<dbReference type="GO" id="GO:0015288">
    <property type="term" value="F:porin activity"/>
    <property type="evidence" value="ECO:0007669"/>
    <property type="project" value="TreeGrafter"/>
</dbReference>